<gene>
    <name evidence="9" type="ORF">QBC46DRAFT_437934</name>
</gene>
<dbReference type="InterPro" id="IPR016036">
    <property type="entry name" value="Malonyl_transacylase_ACP-bd"/>
</dbReference>
<dbReference type="Pfam" id="PF14765">
    <property type="entry name" value="PS-DH"/>
    <property type="match status" value="1"/>
</dbReference>
<evidence type="ECO:0000259" key="8">
    <source>
        <dbReference type="PROSITE" id="PS52019"/>
    </source>
</evidence>
<keyword evidence="2" id="KW-0597">Phosphoprotein</keyword>
<dbReference type="InterPro" id="IPR001227">
    <property type="entry name" value="Ac_transferase_dom_sf"/>
</dbReference>
<dbReference type="PANTHER" id="PTHR43775">
    <property type="entry name" value="FATTY ACID SYNTHASE"/>
    <property type="match status" value="1"/>
</dbReference>
<dbReference type="Gene3D" id="3.40.47.10">
    <property type="match status" value="1"/>
</dbReference>
<evidence type="ECO:0000256" key="6">
    <source>
        <dbReference type="PROSITE-ProRule" id="PRU01363"/>
    </source>
</evidence>
<sequence>MDSANSPESAPIAIIGVACRFPGGAGSAEELWDLLANGRSAYRTFPPDRLNIDGFYHPSPERSDSFNFKGAHFIDGDIAAFDAKFFGIAATEANAIDPQQRLLLEVAYEAVENGSYTLSVFVAHPMLTVFAAGLPMEHFKGTRTSVFVGSFVKDYEQISMRDSQTTAPDCATGNGIAIMANRISYFFDLSGTSQTIDTGCSASLVCVHQAVNNLRSGQSDMAIAGGAGLILTPSTIMPMTSLGFLSADGKCFTFDSRANGYGRGEGVGIVVLKRLEDAIRDNDTIRAVIRGTASNQDGRTPGITVPNPDAQVRCIRAAYADAGLDSRDTAYVECHGTGTKVGDWRELKAVSESLCAQRSEEQPIMVGSIKPNIGHLEGSAGVAGLIKAILIAEKGQIPPHINFKQWNPDIKHKEWKVDVAQSLMPFPSRELRRVSVNCFGFGGTNAHGVLDDARAFLRAQGLTAHHNTAGPWCEQLSDAGSVSDAVPEPLTPTTLGTGEPLSPAPSVDPMEVAFPAPHLFVFSAKHRDGVSNIVSSHMPYLELHASNPGLLRDYSYTMYSRRSHLDYKAFVVAQSPQELAQAMAKTDAAKVVRADGASRELKPAWIFGGQGAQWPKMGMELMAFEPFYHSIQAADTFMRALDSSFHLADALYNSTDATSIHLPEVAQPATTALQVALVDLLRACQIKPVAVVGHSSGEISAAYAAGFITREDAWRLAFHRGQCAKALKQRGPDLRGRMLAVALSRSAAEEYIGRVRPGAVVVSCINSPQLVTLSGDEDAMLAVKAGLDEQDIFNSLVAVEIAYHSHHMLAVSQLYLDSISGIVPQPGIHGITMYSSVHGGEVSGAELVPSYWVTNLVNPVEFEKAVSSMMGSAARGRPAPNLFVEVSPHRVWPKALQQILDATGSRNRPVPYSSMVERGKDAVRTMLHVIGELFLHGDRVNLDWFFKSHNPGVQPKCLVDLPPYPWDHSKTYWHESHASRAHRFRQFGRRDLIGAPTADSVLPYEPRWRGFFRVSENPWILDHKVQKEVLYPAAGMVAMAIEAARQVVHKVVGQPSDILDFEVLQFEIKAPMVVPTDDRGLEHCMNAKRVKEEFLGASPSGITTWTYEFTIFSRPYEESPLQENAKGLFTVRFCARGAGRNGRAGFLTKPVPQQARSAGPSPFEFYEGLDVIGMGYGPSFRNIVSIGSVRQTGTGRECQATIAIPDTKAKMPEQFEFDHTIHPASLDAVFQTIFTLGDQAMVPFYIDSIRIAADIPAEAGTKLEAVALGKSVGLRQASACVDVWHIPHSELGIGAEGRHVLEVSGLRAMSIAGTAAGSTGFLPSNRNLASQVVWKEDIRYASFENERTWLDLLGHKMPDAAILHVGENAGIVKMVFQALVEGSPREDASTTPRLANYTIHTKTDTSFNAAIQLINQKDRSLVAYEPRLDLLRTGSSRQMFDLVIVELTDDSWVNDEFETLVKPSGNLLVVSSAPLPSWSPSAQSTLAPIGSIVSVPEIGCLQLFNNPAVSDSESKYSQDVVILTPNLSPVAVPPLATHLQQVCSGAGLTSSIRDLGWLEELSQEHGNVLVISLLDVSDLGGLLFNMGERTYGLIKRLLQTVKGLFWITRGAQRNCENPRNAPFLGWARTVRSEDPHRHIVCLDLHSENRLDATTAVLVHRVMVDSFLSPTHSALQETEFAEEGGRVFIPRLLPLNRLNSLVEHGRDHAHNFGRGTLGPGPSRSSAAQQLSTWGRELKIGEPGNLDSLYFHYNCEVGLPVREDEVRIMVTQTFLLPGDVDTALGRSTETAIGTDVLGYVIAVGKKVTRFRVHDAVVALSRGTVKESIAVRESSVLAWDRFRELIPTDTDTTKPALRWSPTALAIAYRSIKGMQIDNTTTVLVHAAAGMLGTAVVLLLQRFSARVIAVVFNDEEKDLVRDSFGIDERFIVYEGPDLAKNVQQLAGELSEEGDNKVGLIFDPTPSGHLDTNFSCVANYGRVFHIVGNSEDCDHVRLPRRPFEYVRFDLHERLAWGSSLARDFNEFRTAMKLGGPKGPMPLSSRRVFSFGRVGDALKQLQKNPFQGTYVLEVDPQEHVRQSKRQSMRSMHIHLDGTYIVIGGLGGLGLSIAEWLIRHGSQHVVLVSRSGAPNTADQARGEAFAQRYRALARSNYVETCALDTCDGQKVTEFVDCLKQKNRKIRGVVHAAGVVRDLTYRNMEYEDWLCATRPKTIGSWNLHKALPNDMDFLIFLSSAAGVIGNRGQANYAAGNAFQDALARHRSAHGMHTVSLDLGPIIGAGMVDQGMMDHLKSVGFFGIRLQDMLLMLERAIVGCGLGSDDPIPPQVIMGVGTGGLVAQNKPADPFWAQTALFAHLNRVDVDPRAASSGSSVNDGVSDGDGAAKTVGGLSLLDLRPRLRMAGSEDEAREMVMGPLIAAMVSIIPNLEASDVKPSMTPAECQSDSMRGTNIDNWLKRTTGVSIGQSINSMTMQRICEEVVRKTGYFGPGNM</sequence>
<dbReference type="InterPro" id="IPR020843">
    <property type="entry name" value="ER"/>
</dbReference>
<dbReference type="GO" id="GO:0006633">
    <property type="term" value="P:fatty acid biosynthetic process"/>
    <property type="evidence" value="ECO:0007669"/>
    <property type="project" value="InterPro"/>
</dbReference>
<dbReference type="Pfam" id="PF22621">
    <property type="entry name" value="CurL-like_PKS_C"/>
    <property type="match status" value="1"/>
</dbReference>
<dbReference type="Gene3D" id="3.10.129.110">
    <property type="entry name" value="Polyketide synthase dehydratase"/>
    <property type="match status" value="1"/>
</dbReference>
<dbReference type="EMBL" id="MU853811">
    <property type="protein sequence ID" value="KAK3939456.1"/>
    <property type="molecule type" value="Genomic_DNA"/>
</dbReference>
<dbReference type="SMART" id="SM00822">
    <property type="entry name" value="PKS_KR"/>
    <property type="match status" value="1"/>
</dbReference>
<protein>
    <submittedName>
        <fullName evidence="9">Ketoacyl-synt-domain-containing protein</fullName>
    </submittedName>
</protein>
<keyword evidence="1" id="KW-0596">Phosphopantetheine</keyword>
<dbReference type="Gene3D" id="3.40.50.720">
    <property type="entry name" value="NAD(P)-binding Rossmann-like Domain"/>
    <property type="match status" value="2"/>
</dbReference>
<dbReference type="SMART" id="SM00829">
    <property type="entry name" value="PKS_ER"/>
    <property type="match status" value="1"/>
</dbReference>
<dbReference type="Proteomes" id="UP001303473">
    <property type="component" value="Unassembled WGS sequence"/>
</dbReference>
<evidence type="ECO:0000259" key="7">
    <source>
        <dbReference type="PROSITE" id="PS52004"/>
    </source>
</evidence>
<dbReference type="Gene3D" id="3.30.70.3290">
    <property type="match status" value="1"/>
</dbReference>
<dbReference type="InterPro" id="IPR057326">
    <property type="entry name" value="KR_dom"/>
</dbReference>
<evidence type="ECO:0000256" key="2">
    <source>
        <dbReference type="ARBA" id="ARBA00022553"/>
    </source>
</evidence>
<dbReference type="InterPro" id="IPR018201">
    <property type="entry name" value="Ketoacyl_synth_AS"/>
</dbReference>
<dbReference type="Pfam" id="PF00109">
    <property type="entry name" value="ketoacyl-synt"/>
    <property type="match status" value="1"/>
</dbReference>
<dbReference type="SUPFAM" id="SSF55048">
    <property type="entry name" value="Probable ACP-binding domain of malonyl-CoA ACP transacylase"/>
    <property type="match status" value="1"/>
</dbReference>
<dbReference type="SMART" id="SM00825">
    <property type="entry name" value="PKS_KS"/>
    <property type="match status" value="1"/>
</dbReference>
<evidence type="ECO:0000256" key="1">
    <source>
        <dbReference type="ARBA" id="ARBA00022450"/>
    </source>
</evidence>
<dbReference type="CDD" id="cd05274">
    <property type="entry name" value="KR_FAS_SDR_x"/>
    <property type="match status" value="1"/>
</dbReference>
<dbReference type="InterPro" id="IPR056501">
    <property type="entry name" value="NAD-bd_HRPKS_sdrA"/>
</dbReference>
<dbReference type="InterPro" id="IPR011032">
    <property type="entry name" value="GroES-like_sf"/>
</dbReference>
<dbReference type="SUPFAM" id="SSF51735">
    <property type="entry name" value="NAD(P)-binding Rossmann-fold domains"/>
    <property type="match status" value="3"/>
</dbReference>
<evidence type="ECO:0000256" key="3">
    <source>
        <dbReference type="ARBA" id="ARBA00022679"/>
    </source>
</evidence>
<keyword evidence="4" id="KW-0560">Oxidoreductase</keyword>
<dbReference type="InterPro" id="IPR049551">
    <property type="entry name" value="PKS_DH_C"/>
</dbReference>
<feature type="domain" description="Ketosynthase family 3 (KS3)" evidence="7">
    <location>
        <begin position="9"/>
        <end position="452"/>
    </location>
</feature>
<dbReference type="Pfam" id="PF02801">
    <property type="entry name" value="Ketoacyl-synt_C"/>
    <property type="match status" value="1"/>
</dbReference>
<dbReference type="GO" id="GO:0016491">
    <property type="term" value="F:oxidoreductase activity"/>
    <property type="evidence" value="ECO:0007669"/>
    <property type="project" value="UniProtKB-KW"/>
</dbReference>
<dbReference type="InterPro" id="IPR014030">
    <property type="entry name" value="Ketoacyl_synth_N"/>
</dbReference>
<dbReference type="SUPFAM" id="SSF50129">
    <property type="entry name" value="GroES-like"/>
    <property type="match status" value="1"/>
</dbReference>
<dbReference type="Pfam" id="PF23114">
    <property type="entry name" value="NAD-bd_HRPKS_sdrA"/>
    <property type="match status" value="1"/>
</dbReference>
<feature type="region of interest" description="C-terminal hotdog fold" evidence="6">
    <location>
        <begin position="1157"/>
        <end position="1317"/>
    </location>
</feature>
<dbReference type="Pfam" id="PF16197">
    <property type="entry name" value="KAsynt_C_assoc"/>
    <property type="match status" value="1"/>
</dbReference>
<dbReference type="PROSITE" id="PS00606">
    <property type="entry name" value="KS3_1"/>
    <property type="match status" value="1"/>
</dbReference>
<dbReference type="Pfam" id="PF21089">
    <property type="entry name" value="PKS_DH_N"/>
    <property type="match status" value="1"/>
</dbReference>
<dbReference type="InterPro" id="IPR016035">
    <property type="entry name" value="Acyl_Trfase/lysoPLipase"/>
</dbReference>
<evidence type="ECO:0000256" key="5">
    <source>
        <dbReference type="ARBA" id="ARBA00023268"/>
    </source>
</evidence>
<accession>A0AAN6S4E8</accession>
<dbReference type="SUPFAM" id="SSF53901">
    <property type="entry name" value="Thiolase-like"/>
    <property type="match status" value="1"/>
</dbReference>
<dbReference type="InterPro" id="IPR016039">
    <property type="entry name" value="Thiolase-like"/>
</dbReference>
<dbReference type="InterPro" id="IPR049900">
    <property type="entry name" value="PKS_mFAS_DH"/>
</dbReference>
<dbReference type="InterPro" id="IPR036291">
    <property type="entry name" value="NAD(P)-bd_dom_sf"/>
</dbReference>
<dbReference type="InterPro" id="IPR050091">
    <property type="entry name" value="PKS_NRPS_Biosynth_Enz"/>
</dbReference>
<feature type="domain" description="PKS/mFAS DH" evidence="8">
    <location>
        <begin position="990"/>
        <end position="1317"/>
    </location>
</feature>
<dbReference type="Pfam" id="PF08659">
    <property type="entry name" value="KR"/>
    <property type="match status" value="1"/>
</dbReference>
<feature type="region of interest" description="N-terminal hotdog fold" evidence="6">
    <location>
        <begin position="990"/>
        <end position="1136"/>
    </location>
</feature>
<proteinExistence type="predicted"/>
<dbReference type="PANTHER" id="PTHR43775:SF29">
    <property type="entry name" value="ASPERFURANONE POLYKETIDE SYNTHASE AFOG-RELATED"/>
    <property type="match status" value="1"/>
</dbReference>
<dbReference type="InterPro" id="IPR020841">
    <property type="entry name" value="PKS_Beta-ketoAc_synthase_dom"/>
</dbReference>
<feature type="active site" description="Proton donor; for dehydratase activity" evidence="6">
    <location>
        <position position="1227"/>
    </location>
</feature>
<organism evidence="9 10">
    <name type="scientific">Diplogelasinospora grovesii</name>
    <dbReference type="NCBI Taxonomy" id="303347"/>
    <lineage>
        <taxon>Eukaryota</taxon>
        <taxon>Fungi</taxon>
        <taxon>Dikarya</taxon>
        <taxon>Ascomycota</taxon>
        <taxon>Pezizomycotina</taxon>
        <taxon>Sordariomycetes</taxon>
        <taxon>Sordariomycetidae</taxon>
        <taxon>Sordariales</taxon>
        <taxon>Diplogelasinosporaceae</taxon>
        <taxon>Diplogelasinospora</taxon>
    </lineage>
</organism>
<evidence type="ECO:0000256" key="4">
    <source>
        <dbReference type="ARBA" id="ARBA00023002"/>
    </source>
</evidence>
<dbReference type="InterPro" id="IPR042104">
    <property type="entry name" value="PKS_dehydratase_sf"/>
</dbReference>
<dbReference type="InterPro" id="IPR013968">
    <property type="entry name" value="PKS_KR"/>
</dbReference>
<name>A0AAN6S4E8_9PEZI</name>
<dbReference type="SMART" id="SM00827">
    <property type="entry name" value="PKS_AT"/>
    <property type="match status" value="1"/>
</dbReference>
<dbReference type="Gene3D" id="3.90.180.10">
    <property type="entry name" value="Medium-chain alcohol dehydrogenases, catalytic domain"/>
    <property type="match status" value="1"/>
</dbReference>
<feature type="active site" description="Proton acceptor; for dehydratase activity" evidence="6">
    <location>
        <position position="1023"/>
    </location>
</feature>
<dbReference type="SUPFAM" id="SSF52151">
    <property type="entry name" value="FabD/lysophospholipase-like"/>
    <property type="match status" value="1"/>
</dbReference>
<dbReference type="InterPro" id="IPR014043">
    <property type="entry name" value="Acyl_transferase_dom"/>
</dbReference>
<dbReference type="GO" id="GO:0044550">
    <property type="term" value="P:secondary metabolite biosynthetic process"/>
    <property type="evidence" value="ECO:0007669"/>
    <property type="project" value="TreeGrafter"/>
</dbReference>
<evidence type="ECO:0000313" key="9">
    <source>
        <dbReference type="EMBL" id="KAK3939456.1"/>
    </source>
</evidence>
<keyword evidence="10" id="KW-1185">Reference proteome</keyword>
<keyword evidence="3" id="KW-0808">Transferase</keyword>
<dbReference type="PROSITE" id="PS52019">
    <property type="entry name" value="PKS_MFAS_DH"/>
    <property type="match status" value="1"/>
</dbReference>
<dbReference type="SMART" id="SM00826">
    <property type="entry name" value="PKS_DH"/>
    <property type="match status" value="1"/>
</dbReference>
<dbReference type="InterPro" id="IPR014031">
    <property type="entry name" value="Ketoacyl_synth_C"/>
</dbReference>
<dbReference type="GO" id="GO:0004312">
    <property type="term" value="F:fatty acid synthase activity"/>
    <property type="evidence" value="ECO:0007669"/>
    <property type="project" value="TreeGrafter"/>
</dbReference>
<dbReference type="GO" id="GO:0004315">
    <property type="term" value="F:3-oxoacyl-[acyl-carrier-protein] synthase activity"/>
    <property type="evidence" value="ECO:0007669"/>
    <property type="project" value="InterPro"/>
</dbReference>
<reference evidence="10" key="1">
    <citation type="journal article" date="2023" name="Mol. Phylogenet. Evol.">
        <title>Genome-scale phylogeny and comparative genomics of the fungal order Sordariales.</title>
        <authorList>
            <person name="Hensen N."/>
            <person name="Bonometti L."/>
            <person name="Westerberg I."/>
            <person name="Brannstrom I.O."/>
            <person name="Guillou S."/>
            <person name="Cros-Aarteil S."/>
            <person name="Calhoun S."/>
            <person name="Haridas S."/>
            <person name="Kuo A."/>
            <person name="Mondo S."/>
            <person name="Pangilinan J."/>
            <person name="Riley R."/>
            <person name="LaButti K."/>
            <person name="Andreopoulos B."/>
            <person name="Lipzen A."/>
            <person name="Chen C."/>
            <person name="Yan M."/>
            <person name="Daum C."/>
            <person name="Ng V."/>
            <person name="Clum A."/>
            <person name="Steindorff A."/>
            <person name="Ohm R.A."/>
            <person name="Martin F."/>
            <person name="Silar P."/>
            <person name="Natvig D.O."/>
            <person name="Lalanne C."/>
            <person name="Gautier V."/>
            <person name="Ament-Velasquez S.L."/>
            <person name="Kruys A."/>
            <person name="Hutchinson M.I."/>
            <person name="Powell A.J."/>
            <person name="Barry K."/>
            <person name="Miller A.N."/>
            <person name="Grigoriev I.V."/>
            <person name="Debuchy R."/>
            <person name="Gladieux P."/>
            <person name="Hiltunen Thoren M."/>
            <person name="Johannesson H."/>
        </authorList>
    </citation>
    <scope>NUCLEOTIDE SEQUENCE [LARGE SCALE GENOMIC DNA]</scope>
    <source>
        <strain evidence="10">CBS 340.73</strain>
    </source>
</reference>
<comment type="caution">
    <text evidence="9">The sequence shown here is derived from an EMBL/GenBank/DDBJ whole genome shotgun (WGS) entry which is preliminary data.</text>
</comment>
<dbReference type="PROSITE" id="PS52004">
    <property type="entry name" value="KS3_2"/>
    <property type="match status" value="1"/>
</dbReference>
<dbReference type="InterPro" id="IPR020807">
    <property type="entry name" value="PKS_DH"/>
</dbReference>
<keyword evidence="5" id="KW-0511">Multifunctional enzyme</keyword>
<dbReference type="Pfam" id="PF00698">
    <property type="entry name" value="Acyl_transf_1"/>
    <property type="match status" value="1"/>
</dbReference>
<dbReference type="Gene3D" id="3.40.366.10">
    <property type="entry name" value="Malonyl-Coenzyme A Acyl Carrier Protein, domain 2"/>
    <property type="match status" value="1"/>
</dbReference>
<dbReference type="CDD" id="cd00833">
    <property type="entry name" value="PKS"/>
    <property type="match status" value="1"/>
</dbReference>
<dbReference type="InterPro" id="IPR032821">
    <property type="entry name" value="PKS_assoc"/>
</dbReference>
<evidence type="ECO:0000313" key="10">
    <source>
        <dbReference type="Proteomes" id="UP001303473"/>
    </source>
</evidence>
<dbReference type="InterPro" id="IPR049552">
    <property type="entry name" value="PKS_DH_N"/>
</dbReference>